<evidence type="ECO:0000256" key="2">
    <source>
        <dbReference type="SAM" id="MobiDB-lite"/>
    </source>
</evidence>
<feature type="compositionally biased region" description="Polar residues" evidence="2">
    <location>
        <begin position="380"/>
        <end position="389"/>
    </location>
</feature>
<dbReference type="GeneID" id="78125105"/>
<evidence type="ECO:0000256" key="1">
    <source>
        <dbReference type="ARBA" id="ARBA00022729"/>
    </source>
</evidence>
<gene>
    <name evidence="3" type="ORF">SAMN05444486_103150</name>
</gene>
<dbReference type="Gene3D" id="3.40.190.10">
    <property type="entry name" value="Periplasmic binding protein-like II"/>
    <property type="match status" value="2"/>
</dbReference>
<name>A0A1H3LTJ5_9RHOB</name>
<feature type="compositionally biased region" description="Basic and acidic residues" evidence="2">
    <location>
        <begin position="367"/>
        <end position="379"/>
    </location>
</feature>
<organism evidence="3 4">
    <name type="scientific">Lentibacter algarum</name>
    <dbReference type="NCBI Taxonomy" id="576131"/>
    <lineage>
        <taxon>Bacteria</taxon>
        <taxon>Pseudomonadati</taxon>
        <taxon>Pseudomonadota</taxon>
        <taxon>Alphaproteobacteria</taxon>
        <taxon>Rhodobacterales</taxon>
        <taxon>Roseobacteraceae</taxon>
        <taxon>Lentibacter</taxon>
    </lineage>
</organism>
<dbReference type="PANTHER" id="PTHR30222:SF17">
    <property type="entry name" value="SPERMIDINE_PUTRESCINE-BINDING PERIPLASMIC PROTEIN"/>
    <property type="match status" value="1"/>
</dbReference>
<evidence type="ECO:0000313" key="3">
    <source>
        <dbReference type="EMBL" id="SDY67666.1"/>
    </source>
</evidence>
<dbReference type="STRING" id="576131.SAMN05444486_103150"/>
<proteinExistence type="predicted"/>
<dbReference type="InterPro" id="IPR006059">
    <property type="entry name" value="SBP"/>
</dbReference>
<dbReference type="AlphaFoldDB" id="A0A1H3LTJ5"/>
<dbReference type="InterPro" id="IPR006311">
    <property type="entry name" value="TAT_signal"/>
</dbReference>
<protein>
    <submittedName>
        <fullName evidence="3">Spermidine/putrescine transport system substrate-binding protein</fullName>
    </submittedName>
</protein>
<evidence type="ECO:0000313" key="4">
    <source>
        <dbReference type="Proteomes" id="UP000199026"/>
    </source>
</evidence>
<dbReference type="Pfam" id="PF13416">
    <property type="entry name" value="SBP_bac_8"/>
    <property type="match status" value="1"/>
</dbReference>
<accession>A0A1H3LTJ5</accession>
<dbReference type="EMBL" id="FNPR01000003">
    <property type="protein sequence ID" value="SDY67666.1"/>
    <property type="molecule type" value="Genomic_DNA"/>
</dbReference>
<keyword evidence="4" id="KW-1185">Reference proteome</keyword>
<dbReference type="PROSITE" id="PS51318">
    <property type="entry name" value="TAT"/>
    <property type="match status" value="1"/>
</dbReference>
<dbReference type="RefSeq" id="WP_245724439.1">
    <property type="nucleotide sequence ID" value="NZ_CALJFH010000013.1"/>
</dbReference>
<feature type="region of interest" description="Disordered" evidence="2">
    <location>
        <begin position="367"/>
        <end position="389"/>
    </location>
</feature>
<sequence>MTKKIDDTTRYERLRERMGNGDIDRRSFLSLLGAAGITTGLSGGMMTSMASQARAAGTELNFEGWGGVVSEALRKNAFSPYEAATGNKVIDATFGGENEVLTKIKAAGNTDGHNILHSSGVSWYKRWVDNDMHTKLNEANIPNMANVMTAMTDAFRKITPDGLSAVPYNYGTTGIAYNTKYVTPEKAKELGANLLLDPSLKGKIGGWGGDWANRAWYGALQSDQDPNNIQDWDAVWDKAREHRDLVLKYWSSGAELMDLLAKEEIYVTEAWSGRVAALQAQGHPIAYMDPPNGLAWMESMFVLKGSPMEAAEELLNFMLDPATSIAVASGQKYPSALDPTKVEMPADVQALPAFDATGKLETLVFRDPETWNPEEKDQSKTWNRVQKGG</sequence>
<keyword evidence="1" id="KW-0732">Signal</keyword>
<dbReference type="PANTHER" id="PTHR30222">
    <property type="entry name" value="SPERMIDINE/PUTRESCINE-BINDING PERIPLASMIC PROTEIN"/>
    <property type="match status" value="1"/>
</dbReference>
<reference evidence="3 4" key="1">
    <citation type="submission" date="2016-10" db="EMBL/GenBank/DDBJ databases">
        <authorList>
            <person name="de Groot N.N."/>
        </authorList>
    </citation>
    <scope>NUCLEOTIDE SEQUENCE [LARGE SCALE GENOMIC DNA]</scope>
    <source>
        <strain evidence="3 4">DSM 24677</strain>
    </source>
</reference>
<dbReference type="Proteomes" id="UP000199026">
    <property type="component" value="Unassembled WGS sequence"/>
</dbReference>
<dbReference type="SUPFAM" id="SSF53850">
    <property type="entry name" value="Periplasmic binding protein-like II"/>
    <property type="match status" value="1"/>
</dbReference>